<evidence type="ECO:0000259" key="1">
    <source>
        <dbReference type="Pfam" id="PF04734"/>
    </source>
</evidence>
<organism evidence="2 3">
    <name type="scientific">Streptomyces cylindrosporus</name>
    <dbReference type="NCBI Taxonomy" id="2927583"/>
    <lineage>
        <taxon>Bacteria</taxon>
        <taxon>Bacillati</taxon>
        <taxon>Actinomycetota</taxon>
        <taxon>Actinomycetes</taxon>
        <taxon>Kitasatosporales</taxon>
        <taxon>Streptomycetaceae</taxon>
        <taxon>Streptomyces</taxon>
    </lineage>
</organism>
<dbReference type="RefSeq" id="WP_242778069.1">
    <property type="nucleotide sequence ID" value="NZ_JALDAY010000022.1"/>
</dbReference>
<feature type="domain" description="Neutral/alkaline non-lysosomal ceramidase N-terminal" evidence="1">
    <location>
        <begin position="219"/>
        <end position="442"/>
    </location>
</feature>
<dbReference type="SUPFAM" id="SSF69118">
    <property type="entry name" value="AhpD-like"/>
    <property type="match status" value="1"/>
</dbReference>
<reference evidence="2" key="1">
    <citation type="submission" date="2022-03" db="EMBL/GenBank/DDBJ databases">
        <title>Streptomyces 7R015 and 7R016 isolated from Barleria lupulina in Thailand.</title>
        <authorList>
            <person name="Kanchanasin P."/>
            <person name="Phongsopitanun W."/>
            <person name="Tanasupawat S."/>
        </authorList>
    </citation>
    <scope>NUCLEOTIDE SEQUENCE</scope>
    <source>
        <strain evidence="2">7R015</strain>
    </source>
</reference>
<dbReference type="PANTHER" id="PTHR34846">
    <property type="entry name" value="4-CARBOXYMUCONOLACTONE DECARBOXYLASE FAMILY PROTEIN (AFU_ORTHOLOGUE AFUA_6G11590)"/>
    <property type="match status" value="1"/>
</dbReference>
<dbReference type="Pfam" id="PF04734">
    <property type="entry name" value="Ceramidase_alk"/>
    <property type="match status" value="1"/>
</dbReference>
<proteinExistence type="predicted"/>
<dbReference type="InterPro" id="IPR031329">
    <property type="entry name" value="NEUT/ALK_ceramidase_N"/>
</dbReference>
<dbReference type="Proteomes" id="UP001165269">
    <property type="component" value="Unassembled WGS sequence"/>
</dbReference>
<accession>A0ABS9YPW7</accession>
<dbReference type="PANTHER" id="PTHR34846:SF11">
    <property type="entry name" value="4-CARBOXYMUCONOLACTONE DECARBOXYLASE FAMILY PROTEIN (AFU_ORTHOLOGUE AFUA_6G11590)"/>
    <property type="match status" value="1"/>
</dbReference>
<protein>
    <submittedName>
        <fullName evidence="2">Neutral/alkaline non-lysosomal ceramidase N-terminal domain-containing protein</fullName>
    </submittedName>
</protein>
<dbReference type="EMBL" id="JALDAY010000022">
    <property type="protein sequence ID" value="MCI3278894.1"/>
    <property type="molecule type" value="Genomic_DNA"/>
</dbReference>
<comment type="caution">
    <text evidence="2">The sequence shown here is derived from an EMBL/GenBank/DDBJ whole genome shotgun (WGS) entry which is preliminary data.</text>
</comment>
<dbReference type="InterPro" id="IPR029032">
    <property type="entry name" value="AhpD-like"/>
</dbReference>
<name>A0ABS9YPW7_9ACTN</name>
<sequence length="615" mass="65917">MTAEQARLRAAITDRRGAVRGPFEALLRSPVPGGLLEELSTYCARESALPERLRELALLVVARRFDAQHSWLAHVGKAVAAGVDPAALERLARDEPPGFGRADEAVLHRFAVQALTDHFVDDDTYAAALAEFGEQGLVDLVIALGTFTTLALVLNTFQVDLPPDREPPFPDVRGFRREDQPLPAPGEPLTAPTRQVPLPSRRLRAGVTRTDITPADLTGLHPMPGSFSAVHDPLFLRALYLDDGETEVALVSLDLIEAGDITPLRERIERELGIPADHVVITATHTHNAPRIADVSPGALAHAGGPESFAYTEIVYDRVVAALREARSGARPARFGVGSGTADVNVNREEYADGRWILGHNPDGPSDKTVWVLKFESEDGEPIAVLINYAVHSTVVFGTGEISGDLAGAACRHVERALREEHGTDTVALWMPGALGDQAPRIDLGLPFGVAPTERQRARAYAAMDAQGLIVGTEVLRVADRIGETSSGVRIRAGQRTIPCPVKAGHGVMETMRQETVDTVPLRLALVALGDVALTGVSGEVITEVHRRLRAESPLARTLLVSLANDRIGYLPDDAHFDRPVHSVNGCPIARGHAENAIVDGLVGLITDLVSGGRG</sequence>
<gene>
    <name evidence="2" type="ORF">MQP27_48315</name>
</gene>
<evidence type="ECO:0000313" key="3">
    <source>
        <dbReference type="Proteomes" id="UP001165269"/>
    </source>
</evidence>
<evidence type="ECO:0000313" key="2">
    <source>
        <dbReference type="EMBL" id="MCI3278894.1"/>
    </source>
</evidence>
<keyword evidence="3" id="KW-1185">Reference proteome</keyword>
<dbReference type="Gene3D" id="1.20.1290.10">
    <property type="entry name" value="AhpD-like"/>
    <property type="match status" value="1"/>
</dbReference>